<name>A0ACC2HRQ3_9PEZI</name>
<comment type="caution">
    <text evidence="1">The sequence shown here is derived from an EMBL/GenBank/DDBJ whole genome shotgun (WGS) entry which is preliminary data.</text>
</comment>
<evidence type="ECO:0000313" key="2">
    <source>
        <dbReference type="Proteomes" id="UP001153334"/>
    </source>
</evidence>
<proteinExistence type="predicted"/>
<evidence type="ECO:0000313" key="1">
    <source>
        <dbReference type="EMBL" id="KAJ8105408.1"/>
    </source>
</evidence>
<dbReference type="Proteomes" id="UP001153334">
    <property type="component" value="Unassembled WGS sequence"/>
</dbReference>
<reference evidence="1" key="1">
    <citation type="submission" date="2022-11" db="EMBL/GenBank/DDBJ databases">
        <title>Genome Sequence of Nemania bipapillata.</title>
        <authorList>
            <person name="Buettner E."/>
        </authorList>
    </citation>
    <scope>NUCLEOTIDE SEQUENCE</scope>
    <source>
        <strain evidence="1">CP14</strain>
    </source>
</reference>
<dbReference type="EMBL" id="JAPESX010003232">
    <property type="protein sequence ID" value="KAJ8105408.1"/>
    <property type="molecule type" value="Genomic_DNA"/>
</dbReference>
<keyword evidence="2" id="KW-1185">Reference proteome</keyword>
<organism evidence="1 2">
    <name type="scientific">Nemania bipapillata</name>
    <dbReference type="NCBI Taxonomy" id="110536"/>
    <lineage>
        <taxon>Eukaryota</taxon>
        <taxon>Fungi</taxon>
        <taxon>Dikarya</taxon>
        <taxon>Ascomycota</taxon>
        <taxon>Pezizomycotina</taxon>
        <taxon>Sordariomycetes</taxon>
        <taxon>Xylariomycetidae</taxon>
        <taxon>Xylariales</taxon>
        <taxon>Xylariaceae</taxon>
        <taxon>Nemania</taxon>
    </lineage>
</organism>
<sequence>MLHHRLLQRLQRLRRRGLHKSPVLWVVLIATLIEVVSHAFWFRVPVPSRELDTPFYSTCQEPDVGAPRENAAIVMLARNEEVEEARRSVESLERHFNQWFKYPIVFLNDEPWSDAFIQTLNATTSAETFFENVPKKEWLFPEWMNQDDAKASIKSQGENGILYGGKETYHHMCRFFSG</sequence>
<gene>
    <name evidence="1" type="ORF">ONZ43_g7437</name>
</gene>
<accession>A0ACC2HRQ3</accession>
<protein>
    <submittedName>
        <fullName evidence="1">Uncharacterized protein</fullName>
    </submittedName>
</protein>